<evidence type="ECO:0000256" key="5">
    <source>
        <dbReference type="SAM" id="MobiDB-lite"/>
    </source>
</evidence>
<sequence length="182" mass="20526">MLAQLAVNKIPTPRVLSICCTRSAASSSKDSSHSPTSSSHSQPHSAKHEGGAVSYPAASKNRVLPADDGKVRFPNVWDLALNKRRFEYAMKFKGYDDPWGMMPVKRLANSSPENANLVPSAFDKRLIGCVCNEDVYHIKWMYVHKGEPKRCYCGHWFKVVERTWPDLTDFGITPEMLQPQHH</sequence>
<evidence type="ECO:0000313" key="7">
    <source>
        <dbReference type="EMBL" id="CAF0767113.1"/>
    </source>
</evidence>
<evidence type="ECO:0000313" key="8">
    <source>
        <dbReference type="EMBL" id="CAF3492760.1"/>
    </source>
</evidence>
<dbReference type="Proteomes" id="UP000681722">
    <property type="component" value="Unassembled WGS sequence"/>
</dbReference>
<feature type="modified residue" description="N6-acetyllysine" evidence="4">
    <location>
        <position position="158"/>
    </location>
</feature>
<dbReference type="PROSITE" id="PS51359">
    <property type="entry name" value="COX5B_2"/>
    <property type="match status" value="1"/>
</dbReference>
<feature type="modified residue" description="N6-acetyllysine" evidence="4">
    <location>
        <position position="124"/>
    </location>
</feature>
<dbReference type="PANTHER" id="PTHR10122:SF0">
    <property type="entry name" value="CYTOCHROME C OXIDASE SUBUNIT 5B, ISOFORM A-RELATED"/>
    <property type="match status" value="1"/>
</dbReference>
<proteinExistence type="predicted"/>
<keyword evidence="1 3" id="KW-0479">Metal-binding</keyword>
<dbReference type="AlphaFoldDB" id="A0A813QHG9"/>
<dbReference type="Proteomes" id="UP000682733">
    <property type="component" value="Unassembled WGS sequence"/>
</dbReference>
<keyword evidence="10" id="KW-1185">Reference proteome</keyword>
<evidence type="ECO:0000313" key="6">
    <source>
        <dbReference type="EMBL" id="CAF0721357.1"/>
    </source>
</evidence>
<feature type="compositionally biased region" description="Low complexity" evidence="5">
    <location>
        <begin position="26"/>
        <end position="44"/>
    </location>
</feature>
<comment type="caution">
    <text evidence="7">The sequence shown here is derived from an EMBL/GenBank/DDBJ whole genome shotgun (WGS) entry which is preliminary data.</text>
</comment>
<evidence type="ECO:0000256" key="3">
    <source>
        <dbReference type="PIRSR" id="PIRSR602124-1"/>
    </source>
</evidence>
<dbReference type="EMBL" id="CAJOBA010000003">
    <property type="protein sequence ID" value="CAF3492760.1"/>
    <property type="molecule type" value="Genomic_DNA"/>
</dbReference>
<evidence type="ECO:0008006" key="11">
    <source>
        <dbReference type="Google" id="ProtNLM"/>
    </source>
</evidence>
<dbReference type="EMBL" id="CAJNOQ010000169">
    <property type="protein sequence ID" value="CAF0767113.1"/>
    <property type="molecule type" value="Genomic_DNA"/>
</dbReference>
<dbReference type="SUPFAM" id="SSF57802">
    <property type="entry name" value="Rubredoxin-like"/>
    <property type="match status" value="1"/>
</dbReference>
<feature type="binding site" evidence="3">
    <location>
        <position position="131"/>
    </location>
    <ligand>
        <name>Zn(2+)</name>
        <dbReference type="ChEBI" id="CHEBI:29105"/>
    </ligand>
</feature>
<feature type="binding site" evidence="3">
    <location>
        <position position="153"/>
    </location>
    <ligand>
        <name>Zn(2+)</name>
        <dbReference type="ChEBI" id="CHEBI:29105"/>
    </ligand>
</feature>
<gene>
    <name evidence="7" type="ORF">GPM918_LOCUS1715</name>
    <name evidence="6" type="ORF">OVA965_LOCUS66</name>
    <name evidence="9" type="ORF">SRO942_LOCUS1715</name>
    <name evidence="8" type="ORF">TMI583_LOCUS66</name>
</gene>
<organism evidence="7 10">
    <name type="scientific">Didymodactylos carnosus</name>
    <dbReference type="NCBI Taxonomy" id="1234261"/>
    <lineage>
        <taxon>Eukaryota</taxon>
        <taxon>Metazoa</taxon>
        <taxon>Spiralia</taxon>
        <taxon>Gnathifera</taxon>
        <taxon>Rotifera</taxon>
        <taxon>Eurotatoria</taxon>
        <taxon>Bdelloidea</taxon>
        <taxon>Philodinida</taxon>
        <taxon>Philodinidae</taxon>
        <taxon>Didymodactylos</taxon>
    </lineage>
</organism>
<feature type="binding site" evidence="3">
    <location>
        <position position="129"/>
    </location>
    <ligand>
        <name>Zn(2+)</name>
        <dbReference type="ChEBI" id="CHEBI:29105"/>
    </ligand>
</feature>
<dbReference type="Proteomes" id="UP000677228">
    <property type="component" value="Unassembled WGS sequence"/>
</dbReference>
<dbReference type="GO" id="GO:0045277">
    <property type="term" value="C:respiratory chain complex IV"/>
    <property type="evidence" value="ECO:0007669"/>
    <property type="project" value="InterPro"/>
</dbReference>
<dbReference type="GO" id="GO:0005740">
    <property type="term" value="C:mitochondrial envelope"/>
    <property type="evidence" value="ECO:0007669"/>
    <property type="project" value="InterPro"/>
</dbReference>
<evidence type="ECO:0000256" key="1">
    <source>
        <dbReference type="ARBA" id="ARBA00022723"/>
    </source>
</evidence>
<evidence type="ECO:0000313" key="9">
    <source>
        <dbReference type="EMBL" id="CAF3548720.1"/>
    </source>
</evidence>
<dbReference type="EMBL" id="CAJNOK010000003">
    <property type="protein sequence ID" value="CAF0721357.1"/>
    <property type="molecule type" value="Genomic_DNA"/>
</dbReference>
<protein>
    <recommendedName>
        <fullName evidence="11">Cytochrome c oxidase subunit Vb</fullName>
    </recommendedName>
</protein>
<dbReference type="EMBL" id="CAJOBC010000169">
    <property type="protein sequence ID" value="CAF3548720.1"/>
    <property type="molecule type" value="Genomic_DNA"/>
</dbReference>
<evidence type="ECO:0000313" key="10">
    <source>
        <dbReference type="Proteomes" id="UP000663829"/>
    </source>
</evidence>
<reference evidence="7" key="1">
    <citation type="submission" date="2021-02" db="EMBL/GenBank/DDBJ databases">
        <authorList>
            <person name="Nowell W R."/>
        </authorList>
    </citation>
    <scope>NUCLEOTIDE SEQUENCE</scope>
</reference>
<dbReference type="InterPro" id="IPR002124">
    <property type="entry name" value="Cyt_c_oxidase_su5b"/>
</dbReference>
<evidence type="ECO:0000256" key="4">
    <source>
        <dbReference type="PIRSR" id="PIRSR602124-3"/>
    </source>
</evidence>
<dbReference type="Gene3D" id="2.60.11.10">
    <property type="entry name" value="Cytochrome c oxidase, subunit Vb"/>
    <property type="match status" value="1"/>
</dbReference>
<name>A0A813QHG9_9BILA</name>
<dbReference type="GO" id="GO:0006123">
    <property type="term" value="P:mitochondrial electron transport, cytochrome c to oxygen"/>
    <property type="evidence" value="ECO:0007669"/>
    <property type="project" value="InterPro"/>
</dbReference>
<dbReference type="Pfam" id="PF01215">
    <property type="entry name" value="COX5B"/>
    <property type="match status" value="1"/>
</dbReference>
<keyword evidence="2 3" id="KW-0862">Zinc</keyword>
<dbReference type="OrthoDB" id="10249250at2759"/>
<feature type="region of interest" description="Disordered" evidence="5">
    <location>
        <begin position="26"/>
        <end position="52"/>
    </location>
</feature>
<dbReference type="InterPro" id="IPR036972">
    <property type="entry name" value="Cyt_c_oxidase_su5b_sf"/>
</dbReference>
<evidence type="ECO:0000256" key="2">
    <source>
        <dbReference type="ARBA" id="ARBA00022833"/>
    </source>
</evidence>
<dbReference type="GO" id="GO:0046872">
    <property type="term" value="F:metal ion binding"/>
    <property type="evidence" value="ECO:0007669"/>
    <property type="project" value="UniProtKB-KW"/>
</dbReference>
<feature type="modified residue" description="N6-acetyllysine" evidence="4">
    <location>
        <position position="105"/>
    </location>
</feature>
<dbReference type="Proteomes" id="UP000663829">
    <property type="component" value="Unassembled WGS sequence"/>
</dbReference>
<feature type="binding site" evidence="3">
    <location>
        <position position="151"/>
    </location>
    <ligand>
        <name>Zn(2+)</name>
        <dbReference type="ChEBI" id="CHEBI:29105"/>
    </ligand>
</feature>
<dbReference type="PANTHER" id="PTHR10122">
    <property type="entry name" value="CYTOCHROME C OXIDASE SUBUNIT 5B, MITOCHONDRIAL"/>
    <property type="match status" value="1"/>
</dbReference>
<accession>A0A813QHG9</accession>